<evidence type="ECO:0000313" key="2">
    <source>
        <dbReference type="Proteomes" id="UP000386847"/>
    </source>
</evidence>
<dbReference type="Proteomes" id="UP000386847">
    <property type="component" value="Chromosome"/>
</dbReference>
<organism evidence="1 2">
    <name type="scientific">Raineyella fluvialis</name>
    <dbReference type="NCBI Taxonomy" id="2662261"/>
    <lineage>
        <taxon>Bacteria</taxon>
        <taxon>Bacillati</taxon>
        <taxon>Actinomycetota</taxon>
        <taxon>Actinomycetes</taxon>
        <taxon>Propionibacteriales</taxon>
        <taxon>Propionibacteriaceae</taxon>
        <taxon>Raineyella</taxon>
    </lineage>
</organism>
<protein>
    <submittedName>
        <fullName evidence="1">Uncharacterized protein</fullName>
    </submittedName>
</protein>
<dbReference type="EMBL" id="CP045725">
    <property type="protein sequence ID" value="QGF22440.1"/>
    <property type="molecule type" value="Genomic_DNA"/>
</dbReference>
<dbReference type="RefSeq" id="WP_153570950.1">
    <property type="nucleotide sequence ID" value="NZ_CP045725.1"/>
</dbReference>
<evidence type="ECO:0000313" key="1">
    <source>
        <dbReference type="EMBL" id="QGF22440.1"/>
    </source>
</evidence>
<dbReference type="KEGG" id="rain:Rai3103_00650"/>
<reference evidence="1 2" key="1">
    <citation type="submission" date="2019-10" db="EMBL/GenBank/DDBJ databases">
        <title>Genomic analysis of Raineyella sp. CBA3103.</title>
        <authorList>
            <person name="Roh S.W."/>
        </authorList>
    </citation>
    <scope>NUCLEOTIDE SEQUENCE [LARGE SCALE GENOMIC DNA]</scope>
    <source>
        <strain evidence="1 2">CBA3103</strain>
    </source>
</reference>
<accession>A0A5Q2F646</accession>
<keyword evidence="2" id="KW-1185">Reference proteome</keyword>
<proteinExistence type="predicted"/>
<dbReference type="AlphaFoldDB" id="A0A5Q2F646"/>
<sequence length="102" mass="11322">MTWLRHRHAHDLSVTGFGGPKKPFFSSGPGVFYISPNNRWKASKDVLVKKDRMPHLRPAYDAHVAGYPVEAPLAAALAWFTRVFEASGIDPDDPEGTDESVM</sequence>
<name>A0A5Q2F646_9ACTN</name>
<gene>
    <name evidence="1" type="ORF">Rai3103_00650</name>
</gene>